<evidence type="ECO:0000313" key="2">
    <source>
        <dbReference type="EMBL" id="HIW82768.1"/>
    </source>
</evidence>
<dbReference type="EMBL" id="DXGF01000008">
    <property type="protein sequence ID" value="HIW82768.1"/>
    <property type="molecule type" value="Genomic_DNA"/>
</dbReference>
<sequence>METILEEQSRKIIGQYRKRKWLGIGSLVIGIVYAFYLLLGVLIFDYAQLLYHSVLLIFLSGKRGADRGA</sequence>
<comment type="caution">
    <text evidence="2">The sequence shown here is derived from an EMBL/GenBank/DDBJ whole genome shotgun (WGS) entry which is preliminary data.</text>
</comment>
<dbReference type="AlphaFoldDB" id="A0A9D1UD02"/>
<evidence type="ECO:0000313" key="3">
    <source>
        <dbReference type="Proteomes" id="UP000824263"/>
    </source>
</evidence>
<reference evidence="2" key="2">
    <citation type="submission" date="2021-04" db="EMBL/GenBank/DDBJ databases">
        <authorList>
            <person name="Gilroy R."/>
        </authorList>
    </citation>
    <scope>NUCLEOTIDE SEQUENCE</scope>
    <source>
        <strain evidence="2">ChiSxjej1B13-11762</strain>
    </source>
</reference>
<keyword evidence="1" id="KW-1133">Transmembrane helix</keyword>
<accession>A0A9D1UD02</accession>
<gene>
    <name evidence="2" type="ORF">H9873_00360</name>
</gene>
<protein>
    <submittedName>
        <fullName evidence="2">Uncharacterized protein</fullName>
    </submittedName>
</protein>
<evidence type="ECO:0000256" key="1">
    <source>
        <dbReference type="SAM" id="Phobius"/>
    </source>
</evidence>
<reference evidence="2" key="1">
    <citation type="journal article" date="2021" name="PeerJ">
        <title>Extensive microbial diversity within the chicken gut microbiome revealed by metagenomics and culture.</title>
        <authorList>
            <person name="Gilroy R."/>
            <person name="Ravi A."/>
            <person name="Getino M."/>
            <person name="Pursley I."/>
            <person name="Horton D.L."/>
            <person name="Alikhan N.F."/>
            <person name="Baker D."/>
            <person name="Gharbi K."/>
            <person name="Hall N."/>
            <person name="Watson M."/>
            <person name="Adriaenssens E.M."/>
            <person name="Foster-Nyarko E."/>
            <person name="Jarju S."/>
            <person name="Secka A."/>
            <person name="Antonio M."/>
            <person name="Oren A."/>
            <person name="Chaudhuri R.R."/>
            <person name="La Ragione R."/>
            <person name="Hildebrand F."/>
            <person name="Pallen M.J."/>
        </authorList>
    </citation>
    <scope>NUCLEOTIDE SEQUENCE</scope>
    <source>
        <strain evidence="2">ChiSxjej1B13-11762</strain>
    </source>
</reference>
<keyword evidence="1" id="KW-0812">Transmembrane</keyword>
<dbReference type="Proteomes" id="UP000824263">
    <property type="component" value="Unassembled WGS sequence"/>
</dbReference>
<feature type="transmembrane region" description="Helical" evidence="1">
    <location>
        <begin position="21"/>
        <end position="43"/>
    </location>
</feature>
<proteinExistence type="predicted"/>
<organism evidence="2 3">
    <name type="scientific">Candidatus Dorea gallistercoris</name>
    <dbReference type="NCBI Taxonomy" id="2838542"/>
    <lineage>
        <taxon>Bacteria</taxon>
        <taxon>Bacillati</taxon>
        <taxon>Bacillota</taxon>
        <taxon>Clostridia</taxon>
        <taxon>Lachnospirales</taxon>
        <taxon>Lachnospiraceae</taxon>
        <taxon>Dorea</taxon>
    </lineage>
</organism>
<keyword evidence="1" id="KW-0472">Membrane</keyword>
<name>A0A9D1UD02_9FIRM</name>